<gene>
    <name evidence="2" type="ORF">MPSI1_003825</name>
</gene>
<dbReference type="Proteomes" id="UP001214628">
    <property type="component" value="Chromosome 7"/>
</dbReference>
<name>A0AAF0JFX5_9BASI</name>
<feature type="compositionally biased region" description="Basic residues" evidence="1">
    <location>
        <begin position="172"/>
        <end position="182"/>
    </location>
</feature>
<evidence type="ECO:0000313" key="3">
    <source>
        <dbReference type="Proteomes" id="UP001214628"/>
    </source>
</evidence>
<protein>
    <submittedName>
        <fullName evidence="2">Uncharacterized protein</fullName>
    </submittedName>
</protein>
<keyword evidence="3" id="KW-1185">Reference proteome</keyword>
<evidence type="ECO:0000256" key="1">
    <source>
        <dbReference type="SAM" id="MobiDB-lite"/>
    </source>
</evidence>
<sequence length="194" mass="21911">MISRTWQGPTLRDVLVSSLRRAPSSHPNNSDSLRRAVLHRNTVTTTPNDPELSSPKLVHRPWHLYDAPIAMSVDDYNSVKRSRSRSRSDRFESAKAALGSPTPSQVVHADPTAHPEYTEPTQHIPHDIAAQREQAWFDQIMDDLDWANSLGEDPDGSQLVTSSVSSDSPQRLLRRNKRQYTHSHRLSLLPTIPE</sequence>
<dbReference type="EMBL" id="CP118381">
    <property type="protein sequence ID" value="WFD45148.1"/>
    <property type="molecule type" value="Genomic_DNA"/>
</dbReference>
<reference evidence="2" key="1">
    <citation type="submission" date="2023-02" db="EMBL/GenBank/DDBJ databases">
        <title>Mating type loci evolution in Malassezia.</title>
        <authorList>
            <person name="Coelho M.A."/>
        </authorList>
    </citation>
    <scope>NUCLEOTIDE SEQUENCE</scope>
    <source>
        <strain evidence="2">CBS 14136</strain>
    </source>
</reference>
<feature type="compositionally biased region" description="Low complexity" evidence="1">
    <location>
        <begin position="157"/>
        <end position="168"/>
    </location>
</feature>
<proteinExistence type="predicted"/>
<evidence type="ECO:0000313" key="2">
    <source>
        <dbReference type="EMBL" id="WFD45148.1"/>
    </source>
</evidence>
<feature type="region of interest" description="Disordered" evidence="1">
    <location>
        <begin position="147"/>
        <end position="182"/>
    </location>
</feature>
<accession>A0AAF0JFX5</accession>
<feature type="region of interest" description="Disordered" evidence="1">
    <location>
        <begin position="80"/>
        <end position="120"/>
    </location>
</feature>
<organism evidence="2 3">
    <name type="scientific">Malassezia psittaci</name>
    <dbReference type="NCBI Taxonomy" id="1821823"/>
    <lineage>
        <taxon>Eukaryota</taxon>
        <taxon>Fungi</taxon>
        <taxon>Dikarya</taxon>
        <taxon>Basidiomycota</taxon>
        <taxon>Ustilaginomycotina</taxon>
        <taxon>Malasseziomycetes</taxon>
        <taxon>Malasseziales</taxon>
        <taxon>Malasseziaceae</taxon>
        <taxon>Malassezia</taxon>
    </lineage>
</organism>
<dbReference type="AlphaFoldDB" id="A0AAF0JFX5"/>